<dbReference type="InterPro" id="IPR011650">
    <property type="entry name" value="Peptidase_M20_dimer"/>
</dbReference>
<gene>
    <name evidence="4" type="ORF">QBC34DRAFT_477610</name>
</gene>
<dbReference type="Pfam" id="PF01546">
    <property type="entry name" value="Peptidase_M20"/>
    <property type="match status" value="1"/>
</dbReference>
<evidence type="ECO:0000313" key="5">
    <source>
        <dbReference type="Proteomes" id="UP001321760"/>
    </source>
</evidence>
<evidence type="ECO:0000313" key="4">
    <source>
        <dbReference type="EMBL" id="KAK4443498.1"/>
    </source>
</evidence>
<keyword evidence="5" id="KW-1185">Reference proteome</keyword>
<dbReference type="AlphaFoldDB" id="A0AAV9G4X3"/>
<dbReference type="InterPro" id="IPR017144">
    <property type="entry name" value="Xaa-Arg_dipeptidase"/>
</dbReference>
<dbReference type="InterPro" id="IPR052030">
    <property type="entry name" value="Peptidase_M20/M20A_hydrolases"/>
</dbReference>
<accession>A0AAV9G4X3</accession>
<dbReference type="Proteomes" id="UP001321760">
    <property type="component" value="Unassembled WGS sequence"/>
</dbReference>
<organism evidence="4 5">
    <name type="scientific">Podospora aff. communis PSN243</name>
    <dbReference type="NCBI Taxonomy" id="3040156"/>
    <lineage>
        <taxon>Eukaryota</taxon>
        <taxon>Fungi</taxon>
        <taxon>Dikarya</taxon>
        <taxon>Ascomycota</taxon>
        <taxon>Pezizomycotina</taxon>
        <taxon>Sordariomycetes</taxon>
        <taxon>Sordariomycetidae</taxon>
        <taxon>Sordariales</taxon>
        <taxon>Podosporaceae</taxon>
        <taxon>Podospora</taxon>
    </lineage>
</organism>
<dbReference type="SUPFAM" id="SSF55031">
    <property type="entry name" value="Bacterial exopeptidase dimerisation domain"/>
    <property type="match status" value="1"/>
</dbReference>
<evidence type="ECO:0000256" key="2">
    <source>
        <dbReference type="PIRNR" id="PIRNR037226"/>
    </source>
</evidence>
<dbReference type="SUPFAM" id="SSF53187">
    <property type="entry name" value="Zn-dependent exopeptidases"/>
    <property type="match status" value="1"/>
</dbReference>
<reference evidence="4" key="2">
    <citation type="submission" date="2023-05" db="EMBL/GenBank/DDBJ databases">
        <authorList>
            <consortium name="Lawrence Berkeley National Laboratory"/>
            <person name="Steindorff A."/>
            <person name="Hensen N."/>
            <person name="Bonometti L."/>
            <person name="Westerberg I."/>
            <person name="Brannstrom I.O."/>
            <person name="Guillou S."/>
            <person name="Cros-Aarteil S."/>
            <person name="Calhoun S."/>
            <person name="Haridas S."/>
            <person name="Kuo A."/>
            <person name="Mondo S."/>
            <person name="Pangilinan J."/>
            <person name="Riley R."/>
            <person name="Labutti K."/>
            <person name="Andreopoulos B."/>
            <person name="Lipzen A."/>
            <person name="Chen C."/>
            <person name="Yanf M."/>
            <person name="Daum C."/>
            <person name="Ng V."/>
            <person name="Clum A."/>
            <person name="Ohm R."/>
            <person name="Martin F."/>
            <person name="Silar P."/>
            <person name="Natvig D."/>
            <person name="Lalanne C."/>
            <person name="Gautier V."/>
            <person name="Ament-Velasquez S.L."/>
            <person name="Kruys A."/>
            <person name="Hutchinson M.I."/>
            <person name="Powell A.J."/>
            <person name="Barry K."/>
            <person name="Miller A.N."/>
            <person name="Grigoriev I.V."/>
            <person name="Debuchy R."/>
            <person name="Gladieux P."/>
            <person name="Thoren M.H."/>
            <person name="Johannesson H."/>
        </authorList>
    </citation>
    <scope>NUCLEOTIDE SEQUENCE</scope>
    <source>
        <strain evidence="4">PSN243</strain>
    </source>
</reference>
<dbReference type="PIRSF" id="PIRSF037226">
    <property type="entry name" value="Amidohydrolase_ACY1L2_prd"/>
    <property type="match status" value="1"/>
</dbReference>
<name>A0AAV9G4X3_9PEZI</name>
<dbReference type="Gene3D" id="3.40.630.10">
    <property type="entry name" value="Zn peptidases"/>
    <property type="match status" value="1"/>
</dbReference>
<dbReference type="InterPro" id="IPR002933">
    <property type="entry name" value="Peptidase_M20"/>
</dbReference>
<evidence type="ECO:0000259" key="3">
    <source>
        <dbReference type="Pfam" id="PF07687"/>
    </source>
</evidence>
<dbReference type="EMBL" id="MU865992">
    <property type="protein sequence ID" value="KAK4443498.1"/>
    <property type="molecule type" value="Genomic_DNA"/>
</dbReference>
<protein>
    <recommendedName>
        <fullName evidence="2">Peptidase M20 domain-containing protein 2</fullName>
    </recommendedName>
</protein>
<dbReference type="InterPro" id="IPR036264">
    <property type="entry name" value="Bact_exopeptidase_dim_dom"/>
</dbReference>
<dbReference type="GO" id="GO:0016805">
    <property type="term" value="F:dipeptidase activity"/>
    <property type="evidence" value="ECO:0007669"/>
    <property type="project" value="InterPro"/>
</dbReference>
<feature type="domain" description="Peptidase M20 dimerisation" evidence="3">
    <location>
        <begin position="211"/>
        <end position="305"/>
    </location>
</feature>
<dbReference type="PANTHER" id="PTHR30575">
    <property type="entry name" value="PEPTIDASE M20"/>
    <property type="match status" value="1"/>
</dbReference>
<sequence>MDSDYVIVSSDDCHEVLRKNDFGCGCSRPDSSGHRPAYLSEIESLIDNNARPLWALNAFIHDTPELAYREHRAHHALTDFIRRRDEPWHVTPSAFGMPTAWIAVYDSQKPGPVVSFNVEYDALPTLGHACGHNLIATASLSAALATAHILTLHPHLGGKVLLFGTPGEEGFRGGKLRFLQQSAYRQHGVDISLISHPSIANNSARVRTSAFAKVKVEYFGKAARVGRNEWEGVNALDALVTGYTAVAALRGGLQPGETIGVGIVNGGGEAANVVHEYASMVCMVHARTARRLEVVRERVEGCLRAGGLATGARVVVEVTRGYKDHVPNGVLARSYERCWRELKGPAPDPQIPSGCCGTEPGVMYVASSTDQGDVSYAMPSLNASFAIPPGPEGKGPHTADFEKAAGTKEAFERALRVGKALAGVAVDVLTTEGLLEEVKREWRRDMDEINKGGVDV</sequence>
<comment type="caution">
    <text evidence="4">The sequence shown here is derived from an EMBL/GenBank/DDBJ whole genome shotgun (WGS) entry which is preliminary data.</text>
</comment>
<comment type="similarity">
    <text evidence="1 2">Belongs to the peptidase M20A family.</text>
</comment>
<reference evidence="4" key="1">
    <citation type="journal article" date="2023" name="Mol. Phylogenet. Evol.">
        <title>Genome-scale phylogeny and comparative genomics of the fungal order Sordariales.</title>
        <authorList>
            <person name="Hensen N."/>
            <person name="Bonometti L."/>
            <person name="Westerberg I."/>
            <person name="Brannstrom I.O."/>
            <person name="Guillou S."/>
            <person name="Cros-Aarteil S."/>
            <person name="Calhoun S."/>
            <person name="Haridas S."/>
            <person name="Kuo A."/>
            <person name="Mondo S."/>
            <person name="Pangilinan J."/>
            <person name="Riley R."/>
            <person name="LaButti K."/>
            <person name="Andreopoulos B."/>
            <person name="Lipzen A."/>
            <person name="Chen C."/>
            <person name="Yan M."/>
            <person name="Daum C."/>
            <person name="Ng V."/>
            <person name="Clum A."/>
            <person name="Steindorff A."/>
            <person name="Ohm R.A."/>
            <person name="Martin F."/>
            <person name="Silar P."/>
            <person name="Natvig D.O."/>
            <person name="Lalanne C."/>
            <person name="Gautier V."/>
            <person name="Ament-Velasquez S.L."/>
            <person name="Kruys A."/>
            <person name="Hutchinson M.I."/>
            <person name="Powell A.J."/>
            <person name="Barry K."/>
            <person name="Miller A.N."/>
            <person name="Grigoriev I.V."/>
            <person name="Debuchy R."/>
            <person name="Gladieux P."/>
            <person name="Hiltunen Thoren M."/>
            <person name="Johannesson H."/>
        </authorList>
    </citation>
    <scope>NUCLEOTIDE SEQUENCE</scope>
    <source>
        <strain evidence="4">PSN243</strain>
    </source>
</reference>
<dbReference type="Pfam" id="PF07687">
    <property type="entry name" value="M20_dimer"/>
    <property type="match status" value="1"/>
</dbReference>
<dbReference type="Gene3D" id="3.30.70.360">
    <property type="match status" value="1"/>
</dbReference>
<proteinExistence type="inferred from homology"/>
<evidence type="ECO:0000256" key="1">
    <source>
        <dbReference type="ARBA" id="ARBA00006247"/>
    </source>
</evidence>
<dbReference type="PANTHER" id="PTHR30575:SF4">
    <property type="entry name" value="PEPTIDASE M20 DOMAIN-CONTAINING PROTEIN 2"/>
    <property type="match status" value="1"/>
</dbReference>